<feature type="region of interest" description="Disordered" evidence="2">
    <location>
        <begin position="762"/>
        <end position="809"/>
    </location>
</feature>
<feature type="region of interest" description="Disordered" evidence="2">
    <location>
        <begin position="900"/>
        <end position="1165"/>
    </location>
</feature>
<protein>
    <recommendedName>
        <fullName evidence="5">RRM domain-containing protein</fullName>
    </recommendedName>
</protein>
<keyword evidence="4" id="KW-1185">Reference proteome</keyword>
<evidence type="ECO:0000313" key="3">
    <source>
        <dbReference type="EMBL" id="KAB8295062.1"/>
    </source>
</evidence>
<feature type="compositionally biased region" description="Low complexity" evidence="2">
    <location>
        <begin position="399"/>
        <end position="408"/>
    </location>
</feature>
<evidence type="ECO:0000256" key="2">
    <source>
        <dbReference type="SAM" id="MobiDB-lite"/>
    </source>
</evidence>
<feature type="compositionally biased region" description="Polar residues" evidence="2">
    <location>
        <begin position="1067"/>
        <end position="1080"/>
    </location>
</feature>
<feature type="compositionally biased region" description="Polar residues" evidence="2">
    <location>
        <begin position="632"/>
        <end position="664"/>
    </location>
</feature>
<feature type="compositionally biased region" description="Polar residues" evidence="2">
    <location>
        <begin position="944"/>
        <end position="953"/>
    </location>
</feature>
<sequence>MVQPGYQQYMNLGNTAVAGQTLQAPQLTATDPTIWQVQNHTSAPAFISTHFGRYEKRDMVADHKVTPILRSNVAAGVSAKATSLRQAYPELIRHIKKPTFWDDLYFLWDAADIQLEGPEFLYYVMHRLGAENEQLDREYEEAQNNEVDEYARTWVTNHRELVLNSVAGSMYGLFISDPAENDDFAQEWRSILSKALEAHRLRLLHDSSNLVNLAAPKLLQSKSMPRKTDHQTTDAFHARAVSDKGDGLDRFGKRTNRSNIPPAIGSRAIPAPTSERNNELNSLGSAQPQFTSTLHVGRNLSMPLNLTTQVQSTPANQSETMDKVSALPLPLRPQTYDNFMEIQRNITPGLAISPNIPKNYRPDNRFRDKPRPRGNSIEVPHNRRNQWTAPHGAQNKFGNQSQHNNQQNTSGSMRGSPSKASQPEPIYVRNLQNLQHLHHTSGSSGHNSGQLMGSNDSAGSRMDLPNDARNHKTFQHSTVNQSLDFSPMEGDPNFQKRDDSCLYRYETTPIPKNAHGRTLYLKGPDLRMFCTHQLKDLMSTVGNVVLMKFLLRPHNNGTVFVTFDTDVLEAAIKRFDGHQMPDGRLLTAGYPSDNHIRERSGSNSSHNSYHGENHTRFMPNSGLDGRAYARRSSISQHRPSRSQSGQSQFQYPNGNHMNSQNAGNSFPHVSDFPNINSYPAPYVPRQHLQSPRLALGAVLSEVMQHERGISHFQQQMPLTASNNPINSATTSHPRSHGGFQGASNCANTNLETDLAMTNVSGLSENRKENSPIKAKVTGDTHSTSPSKDSGRNTDIKHKKSSSRRNRSTVTSPIATLIKSISQVELNSLAVQKLINHTTEVPPLSEMETSLIPGQMFTTDTTVEPEALTLDMTKQVPMIVPAPSNSINKLLPKECLETVGLKSEPVPQGKTKNSKRNKKSKPTNKLSIEKESSVFSSTSTINSPADYQTTNPSNVDEDKLFSGDSTRKPSACSSIESNPNKSLNDGIIQSEFDENDSTKPVEGETSMKSLDNEITELISATNITSAPNPSNVPAFKSNHSRSKTGAPINGSLSKSRSISANDLKRLGQSDNSDNYDSSKAPTGSVHKVEHTTAKFQGKNSGGGSSKFSGSQEQPRVDLIKNKAGLPHTSHEKGKSSGSVISTKSVDWPALTPSKSPPSSIADGKPPQVLALPALSFRQTKTVILPALPLKPRRQS</sequence>
<feature type="compositionally biased region" description="Low complexity" evidence="2">
    <location>
        <begin position="932"/>
        <end position="942"/>
    </location>
</feature>
<dbReference type="Proteomes" id="UP000326757">
    <property type="component" value="Unassembled WGS sequence"/>
</dbReference>
<feature type="compositionally biased region" description="Polar residues" evidence="2">
    <location>
        <begin position="719"/>
        <end position="732"/>
    </location>
</feature>
<feature type="compositionally biased region" description="Basic and acidic residues" evidence="2">
    <location>
        <begin position="955"/>
        <end position="966"/>
    </location>
</feature>
<dbReference type="InterPro" id="IPR035979">
    <property type="entry name" value="RBD_domain_sf"/>
</dbReference>
<feature type="compositionally biased region" description="Basic residues" evidence="2">
    <location>
        <begin position="911"/>
        <end position="921"/>
    </location>
</feature>
<evidence type="ECO:0000256" key="1">
    <source>
        <dbReference type="SAM" id="Coils"/>
    </source>
</evidence>
<keyword evidence="1" id="KW-0175">Coiled coil</keyword>
<dbReference type="OrthoDB" id="3941926at2759"/>
<evidence type="ECO:0008006" key="5">
    <source>
        <dbReference type="Google" id="ProtNLM"/>
    </source>
</evidence>
<reference evidence="3 4" key="1">
    <citation type="submission" date="2019-06" db="EMBL/GenBank/DDBJ databases">
        <title>Genome Sequence of the Brown Rot Fungal Pathogen Monilinia laxa.</title>
        <authorList>
            <person name="De Miccolis Angelini R.M."/>
            <person name="Landi L."/>
            <person name="Abate D."/>
            <person name="Pollastro S."/>
            <person name="Romanazzi G."/>
            <person name="Faretra F."/>
        </authorList>
    </citation>
    <scope>NUCLEOTIDE SEQUENCE [LARGE SCALE GENOMIC DNA]</scope>
    <source>
        <strain evidence="3 4">Mlax316</strain>
    </source>
</reference>
<comment type="caution">
    <text evidence="3">The sequence shown here is derived from an EMBL/GenBank/DDBJ whole genome shotgun (WGS) entry which is preliminary data.</text>
</comment>
<feature type="compositionally biased region" description="Basic and acidic residues" evidence="2">
    <location>
        <begin position="360"/>
        <end position="371"/>
    </location>
</feature>
<feature type="coiled-coil region" evidence="1">
    <location>
        <begin position="125"/>
        <end position="152"/>
    </location>
</feature>
<feature type="compositionally biased region" description="Polar residues" evidence="2">
    <location>
        <begin position="1134"/>
        <end position="1143"/>
    </location>
</feature>
<name>A0A5N6K0A5_MONLA</name>
<feature type="region of interest" description="Disordered" evidence="2">
    <location>
        <begin position="244"/>
        <end position="282"/>
    </location>
</feature>
<feature type="region of interest" description="Disordered" evidence="2">
    <location>
        <begin position="438"/>
        <end position="469"/>
    </location>
</feature>
<feature type="region of interest" description="Disordered" evidence="2">
    <location>
        <begin position="349"/>
        <end position="423"/>
    </location>
</feature>
<feature type="region of interest" description="Disordered" evidence="2">
    <location>
        <begin position="719"/>
        <end position="744"/>
    </location>
</feature>
<feature type="compositionally biased region" description="Basic residues" evidence="2">
    <location>
        <begin position="796"/>
        <end position="806"/>
    </location>
</feature>
<feature type="compositionally biased region" description="Polar residues" evidence="2">
    <location>
        <begin position="970"/>
        <end position="982"/>
    </location>
</feature>
<dbReference type="EMBL" id="VIGI01000010">
    <property type="protein sequence ID" value="KAB8295062.1"/>
    <property type="molecule type" value="Genomic_DNA"/>
</dbReference>
<accession>A0A5N6K0A5</accession>
<dbReference type="SUPFAM" id="SSF54928">
    <property type="entry name" value="RNA-binding domain, RBD"/>
    <property type="match status" value="1"/>
</dbReference>
<feature type="region of interest" description="Disordered" evidence="2">
    <location>
        <begin position="581"/>
        <end position="670"/>
    </location>
</feature>
<feature type="compositionally biased region" description="Polar residues" evidence="2">
    <location>
        <begin position="1049"/>
        <end position="1059"/>
    </location>
</feature>
<feature type="compositionally biased region" description="Polar residues" evidence="2">
    <location>
        <begin position="409"/>
        <end position="421"/>
    </location>
</feature>
<dbReference type="GO" id="GO:0003676">
    <property type="term" value="F:nucleic acid binding"/>
    <property type="evidence" value="ECO:0007669"/>
    <property type="project" value="InterPro"/>
</dbReference>
<proteinExistence type="predicted"/>
<dbReference type="AlphaFoldDB" id="A0A5N6K0A5"/>
<evidence type="ECO:0000313" key="4">
    <source>
        <dbReference type="Proteomes" id="UP000326757"/>
    </source>
</evidence>
<organism evidence="3 4">
    <name type="scientific">Monilinia laxa</name>
    <name type="common">Brown rot fungus</name>
    <name type="synonym">Sclerotinia laxa</name>
    <dbReference type="NCBI Taxonomy" id="61186"/>
    <lineage>
        <taxon>Eukaryota</taxon>
        <taxon>Fungi</taxon>
        <taxon>Dikarya</taxon>
        <taxon>Ascomycota</taxon>
        <taxon>Pezizomycotina</taxon>
        <taxon>Leotiomycetes</taxon>
        <taxon>Helotiales</taxon>
        <taxon>Sclerotiniaceae</taxon>
        <taxon>Monilinia</taxon>
    </lineage>
</organism>
<gene>
    <name evidence="3" type="ORF">EYC80_007002</name>
</gene>
<feature type="compositionally biased region" description="Low complexity" evidence="2">
    <location>
        <begin position="440"/>
        <end position="449"/>
    </location>
</feature>
<feature type="compositionally biased region" description="Polar residues" evidence="2">
    <location>
        <begin position="1017"/>
        <end position="1030"/>
    </location>
</feature>